<name>A0A1B1LRR3_VIBPH</name>
<dbReference type="EMBL" id="KU356480">
    <property type="protein sequence ID" value="ANS55730.1"/>
    <property type="molecule type" value="Genomic_DNA"/>
</dbReference>
<geneLocation type="plasmid" evidence="2">
    <name>pVPS92-VEB</name>
</geneLocation>
<feature type="transmembrane region" description="Helical" evidence="1">
    <location>
        <begin position="110"/>
        <end position="131"/>
    </location>
</feature>
<protein>
    <submittedName>
        <fullName evidence="2">Uncharacterized protein</fullName>
    </submittedName>
</protein>
<reference evidence="2" key="1">
    <citation type="journal article" date="2016" name="Antimicrob. Agents Chemother.">
        <title>Genetic Characterization of a blaVEB-2-carrying plasmid in Vibrio parahaemolyticus.</title>
        <authorList>
            <person name="Li R."/>
            <person name="Ye L."/>
            <person name="Zheng Z."/>
            <person name="Chan E.W."/>
            <person name="Chen S."/>
        </authorList>
    </citation>
    <scope>NUCLEOTIDE SEQUENCE</scope>
    <source>
        <strain evidence="2">VPS92</strain>
        <plasmid evidence="2">pVPS92-VEB</plasmid>
    </source>
</reference>
<evidence type="ECO:0000256" key="1">
    <source>
        <dbReference type="SAM" id="Phobius"/>
    </source>
</evidence>
<keyword evidence="2" id="KW-0614">Plasmid</keyword>
<keyword evidence="1" id="KW-0472">Membrane</keyword>
<organism evidence="2">
    <name type="scientific">Vibrio parahaemolyticus</name>
    <dbReference type="NCBI Taxonomy" id="670"/>
    <lineage>
        <taxon>Bacteria</taxon>
        <taxon>Pseudomonadati</taxon>
        <taxon>Pseudomonadota</taxon>
        <taxon>Gammaproteobacteria</taxon>
        <taxon>Vibrionales</taxon>
        <taxon>Vibrionaceae</taxon>
        <taxon>Vibrio</taxon>
    </lineage>
</organism>
<sequence length="145" mass="15713">MRSLGQGKRDNKNMKNNNNTNSAKKLIMVSAVACVISAADGSEFASVFEANVKAISFLVIVMGLGALALIKPLFVKEWSSKASVTLAVPLVVLSVLKAFIAYAVEPMWSVIAFSIFISLSVQIIADIRIVTPQLREVFLVKKNIN</sequence>
<feature type="transmembrane region" description="Helical" evidence="1">
    <location>
        <begin position="51"/>
        <end position="70"/>
    </location>
</feature>
<dbReference type="AlphaFoldDB" id="A0A1B1LRR3"/>
<proteinExistence type="predicted"/>
<keyword evidence="1" id="KW-1133">Transmembrane helix</keyword>
<feature type="transmembrane region" description="Helical" evidence="1">
    <location>
        <begin position="82"/>
        <end position="104"/>
    </location>
</feature>
<evidence type="ECO:0000313" key="2">
    <source>
        <dbReference type="EMBL" id="ANS55730.1"/>
    </source>
</evidence>
<accession>A0A1B1LRR3</accession>
<keyword evidence="1" id="KW-0812">Transmembrane</keyword>